<dbReference type="Gene3D" id="3.10.10.10">
    <property type="entry name" value="HIV Type 1 Reverse Transcriptase, subunit A, domain 1"/>
    <property type="match status" value="1"/>
</dbReference>
<dbReference type="InterPro" id="IPR008919">
    <property type="entry name" value="Retrov_capsid_N"/>
</dbReference>
<sequence length="508" mass="59033">MQGRSCPPRETCPCQTDPQVQNSTRGLFPLREVPEIGRNGDVVTLRHRIPFTPQEINEFTRNISTYEQDPFLVTKKMGDIFFQYNPSYKDVENLLQAFLSEREKNKIIAHVNKTRGHNAAHLPSQDPEWDYNNPEDYLQLYRCREVILMAMKECADSIDKWMELEKIKQKEEETPSRFMDRIIEFGERYLDWDLTKENSLRQVRRIFVNNSCKAIKNYFRTQFPRWSDMDLEELRKTAIYVLKGNKEKEEENYDDMDLRAVNNHVIKRHSVVSNINTIIFSIPSTATYFTVVDLCSAFFSIPIHENSRDIFPFTWKGCEYCWSLLPQGFVDSPSLFEQILSQDTDNIKFKNSKLIKYVDDLLLASTDAETCQEDSKHLLLELHKIGHKISKDKVQWCLPKVEYLGFILSAGAHLISPKRIENIQNLSAPTTKKQLRAILGAAGFCRQWIPCYGEVTKLLIAVTRDPVPEPLKLEPEHLSALSDLKKGYPVCPCSRNPRLQQAIYFVCT</sequence>
<dbReference type="Pfam" id="PF02093">
    <property type="entry name" value="Gag_p30"/>
    <property type="match status" value="1"/>
</dbReference>
<dbReference type="Ensembl" id="ENSMODT00000062232.1">
    <property type="protein sequence ID" value="ENSMODP00000057577.1"/>
    <property type="gene ID" value="ENSMODG00000038776.1"/>
</dbReference>
<dbReference type="FunFam" id="1.10.375.10:FF:000002">
    <property type="entry name" value="Uncharacterized protein"/>
    <property type="match status" value="1"/>
</dbReference>
<dbReference type="InterPro" id="IPR043128">
    <property type="entry name" value="Rev_trsase/Diguanyl_cyclase"/>
</dbReference>
<dbReference type="InterPro" id="IPR043502">
    <property type="entry name" value="DNA/RNA_pol_sf"/>
</dbReference>
<feature type="domain" description="Reverse transcriptase" evidence="3">
    <location>
        <begin position="223"/>
        <end position="408"/>
    </location>
</feature>
<dbReference type="InterPro" id="IPR050462">
    <property type="entry name" value="Retroviral_Gag-Pol_poly"/>
</dbReference>
<dbReference type="SUPFAM" id="SSF47943">
    <property type="entry name" value="Retrovirus capsid protein, N-terminal core domain"/>
    <property type="match status" value="1"/>
</dbReference>
<accession>A0A5F8HEG2</accession>
<reference evidence="4" key="3">
    <citation type="submission" date="2025-09" db="UniProtKB">
        <authorList>
            <consortium name="Ensembl"/>
        </authorList>
    </citation>
    <scope>IDENTIFICATION</scope>
</reference>
<dbReference type="Bgee" id="ENSMODG00000038776">
    <property type="expression patterns" value="Expressed in ovary"/>
</dbReference>
<dbReference type="AlphaFoldDB" id="A0A5F8HEG2"/>
<evidence type="ECO:0000259" key="3">
    <source>
        <dbReference type="PROSITE" id="PS50878"/>
    </source>
</evidence>
<dbReference type="InParanoid" id="A0A5F8HEG2"/>
<protein>
    <recommendedName>
        <fullName evidence="3">Reverse transcriptase domain-containing protein</fullName>
    </recommendedName>
</protein>
<feature type="region of interest" description="Disordered" evidence="2">
    <location>
        <begin position="1"/>
        <end position="23"/>
    </location>
</feature>
<dbReference type="InterPro" id="IPR000477">
    <property type="entry name" value="RT_dom"/>
</dbReference>
<reference evidence="4 5" key="1">
    <citation type="journal article" date="2007" name="Nature">
        <title>Genome of the marsupial Monodelphis domestica reveals innovation in non-coding sequences.</title>
        <authorList>
            <person name="Mikkelsen T.S."/>
            <person name="Wakefield M.J."/>
            <person name="Aken B."/>
            <person name="Amemiya C.T."/>
            <person name="Chang J.L."/>
            <person name="Duke S."/>
            <person name="Garber M."/>
            <person name="Gentles A.J."/>
            <person name="Goodstadt L."/>
            <person name="Heger A."/>
            <person name="Jurka J."/>
            <person name="Kamal M."/>
            <person name="Mauceli E."/>
            <person name="Searle S.M."/>
            <person name="Sharpe T."/>
            <person name="Baker M.L."/>
            <person name="Batzer M.A."/>
            <person name="Benos P.V."/>
            <person name="Belov K."/>
            <person name="Clamp M."/>
            <person name="Cook A."/>
            <person name="Cuff J."/>
            <person name="Das R."/>
            <person name="Davidow L."/>
            <person name="Deakin J.E."/>
            <person name="Fazzari M.J."/>
            <person name="Glass J.L."/>
            <person name="Grabherr M."/>
            <person name="Greally J.M."/>
            <person name="Gu W."/>
            <person name="Hore T.A."/>
            <person name="Huttley G.A."/>
            <person name="Kleber M."/>
            <person name="Jirtle R.L."/>
            <person name="Koina E."/>
            <person name="Lee J.T."/>
            <person name="Mahony S."/>
            <person name="Marra M.A."/>
            <person name="Miller R.D."/>
            <person name="Nicholls R.D."/>
            <person name="Oda M."/>
            <person name="Papenfuss A.T."/>
            <person name="Parra Z.E."/>
            <person name="Pollock D.D."/>
            <person name="Ray D.A."/>
            <person name="Schein J.E."/>
            <person name="Speed T.P."/>
            <person name="Thompson K."/>
            <person name="VandeBerg J.L."/>
            <person name="Wade C.M."/>
            <person name="Walker J.A."/>
            <person name="Waters P.D."/>
            <person name="Webber C."/>
            <person name="Weidman J.R."/>
            <person name="Xie X."/>
            <person name="Zody M.C."/>
            <person name="Baldwin J."/>
            <person name="Abdouelleil A."/>
            <person name="Abdulkadir J."/>
            <person name="Abebe A."/>
            <person name="Abera B."/>
            <person name="Abreu J."/>
            <person name="Acer S.C."/>
            <person name="Aftuck L."/>
            <person name="Alexander A."/>
            <person name="An P."/>
            <person name="Anderson E."/>
            <person name="Anderson S."/>
            <person name="Arachi H."/>
            <person name="Azer M."/>
            <person name="Bachantsang P."/>
            <person name="Barry A."/>
            <person name="Bayul T."/>
            <person name="Berlin A."/>
            <person name="Bessette D."/>
            <person name="Bloom T."/>
            <person name="Bloom T."/>
            <person name="Boguslavskiy L."/>
            <person name="Bonnet C."/>
            <person name="Boukhgalter B."/>
            <person name="Bourzgui I."/>
            <person name="Brown A."/>
            <person name="Cahill P."/>
            <person name="Channer S."/>
            <person name="Cheshatsang Y."/>
            <person name="Chuda L."/>
            <person name="Citroen M."/>
            <person name="Collymore A."/>
            <person name="Cooke P."/>
            <person name="Costello M."/>
            <person name="D'Aco K."/>
            <person name="Daza R."/>
            <person name="De Haan G."/>
            <person name="DeGray S."/>
            <person name="DeMaso C."/>
            <person name="Dhargay N."/>
            <person name="Dooley K."/>
            <person name="Dooley E."/>
            <person name="Doricent M."/>
            <person name="Dorje P."/>
            <person name="Dorjee K."/>
            <person name="Dupes A."/>
            <person name="Elong R."/>
            <person name="Falk J."/>
            <person name="Farina A."/>
            <person name="Faro S."/>
            <person name="Ferguson D."/>
            <person name="Fisher S."/>
            <person name="Foley C.D."/>
            <person name="Franke A."/>
            <person name="Friedrich D."/>
            <person name="Gadbois L."/>
            <person name="Gearin G."/>
            <person name="Gearin C.R."/>
            <person name="Giannoukos G."/>
            <person name="Goode T."/>
            <person name="Graham J."/>
            <person name="Grandbois E."/>
            <person name="Grewal S."/>
            <person name="Gyaltsen K."/>
            <person name="Hafez N."/>
            <person name="Hagos B."/>
            <person name="Hall J."/>
            <person name="Henson C."/>
            <person name="Hollinger A."/>
            <person name="Honan T."/>
            <person name="Huard M.D."/>
            <person name="Hughes L."/>
            <person name="Hurhula B."/>
            <person name="Husby M.E."/>
            <person name="Kamat A."/>
            <person name="Kanga B."/>
            <person name="Kashin S."/>
            <person name="Khazanovich D."/>
            <person name="Kisner P."/>
            <person name="Lance K."/>
            <person name="Lara M."/>
            <person name="Lee W."/>
            <person name="Lennon N."/>
            <person name="Letendre F."/>
            <person name="LeVine R."/>
            <person name="Lipovsky A."/>
            <person name="Liu X."/>
            <person name="Liu J."/>
            <person name="Liu S."/>
            <person name="Lokyitsang T."/>
            <person name="Lokyitsang Y."/>
            <person name="Lubonja R."/>
            <person name="Lui A."/>
            <person name="MacDonald P."/>
            <person name="Magnisalis V."/>
            <person name="Maru K."/>
            <person name="Matthews C."/>
            <person name="McCusker W."/>
            <person name="McDonough S."/>
            <person name="Mehta T."/>
            <person name="Meldrim J."/>
            <person name="Meneus L."/>
            <person name="Mihai O."/>
            <person name="Mihalev A."/>
            <person name="Mihova T."/>
            <person name="Mittelman R."/>
            <person name="Mlenga V."/>
            <person name="Montmayeur A."/>
            <person name="Mulrain L."/>
            <person name="Navidi A."/>
            <person name="Naylor J."/>
            <person name="Negash T."/>
            <person name="Nguyen T."/>
            <person name="Nguyen N."/>
            <person name="Nicol R."/>
            <person name="Norbu C."/>
            <person name="Norbu N."/>
            <person name="Novod N."/>
            <person name="O'Neill B."/>
            <person name="Osman S."/>
            <person name="Markiewicz E."/>
            <person name="Oyono O.L."/>
            <person name="Patti C."/>
            <person name="Phunkhang P."/>
            <person name="Pierre F."/>
            <person name="Priest M."/>
            <person name="Raghuraman S."/>
            <person name="Rege F."/>
            <person name="Reyes R."/>
            <person name="Rise C."/>
            <person name="Rogov P."/>
            <person name="Ross K."/>
            <person name="Ryan E."/>
            <person name="Settipalli S."/>
            <person name="Shea T."/>
            <person name="Sherpa N."/>
            <person name="Shi L."/>
            <person name="Shih D."/>
            <person name="Sparrow T."/>
            <person name="Spaulding J."/>
            <person name="Stalker J."/>
            <person name="Stange-Thomann N."/>
            <person name="Stavropoulos S."/>
            <person name="Stone C."/>
            <person name="Strader C."/>
            <person name="Tesfaye S."/>
            <person name="Thomson T."/>
            <person name="Thoulutsang Y."/>
            <person name="Thoulutsang D."/>
            <person name="Topham K."/>
            <person name="Topping I."/>
            <person name="Tsamla T."/>
            <person name="Vassiliev H."/>
            <person name="Vo A."/>
            <person name="Wangchuk T."/>
            <person name="Wangdi T."/>
            <person name="Weiand M."/>
            <person name="Wilkinson J."/>
            <person name="Wilson A."/>
            <person name="Yadav S."/>
            <person name="Young G."/>
            <person name="Yu Q."/>
            <person name="Zembek L."/>
            <person name="Zhong D."/>
            <person name="Zimmer A."/>
            <person name="Zwirko Z."/>
            <person name="Jaffe D.B."/>
            <person name="Alvarez P."/>
            <person name="Brockman W."/>
            <person name="Butler J."/>
            <person name="Chin C."/>
            <person name="Gnerre S."/>
            <person name="MacCallum I."/>
            <person name="Graves J.A."/>
            <person name="Ponting C.P."/>
            <person name="Breen M."/>
            <person name="Samollow P.B."/>
            <person name="Lander E.S."/>
            <person name="Lindblad-Toh K."/>
        </authorList>
    </citation>
    <scope>NUCLEOTIDE SEQUENCE [LARGE SCALE GENOMIC DNA]</scope>
</reference>
<dbReference type="Proteomes" id="UP000002280">
    <property type="component" value="Chromosome 1"/>
</dbReference>
<dbReference type="InterPro" id="IPR003036">
    <property type="entry name" value="Gag_P30"/>
</dbReference>
<evidence type="ECO:0000313" key="5">
    <source>
        <dbReference type="Proteomes" id="UP000002280"/>
    </source>
</evidence>
<evidence type="ECO:0000256" key="1">
    <source>
        <dbReference type="ARBA" id="ARBA00010879"/>
    </source>
</evidence>
<evidence type="ECO:0000313" key="4">
    <source>
        <dbReference type="Ensembl" id="ENSMODP00000057577.1"/>
    </source>
</evidence>
<dbReference type="GO" id="GO:0019068">
    <property type="term" value="P:virion assembly"/>
    <property type="evidence" value="ECO:0007669"/>
    <property type="project" value="InterPro"/>
</dbReference>
<organism evidence="4 5">
    <name type="scientific">Monodelphis domestica</name>
    <name type="common">Gray short-tailed opossum</name>
    <dbReference type="NCBI Taxonomy" id="13616"/>
    <lineage>
        <taxon>Eukaryota</taxon>
        <taxon>Metazoa</taxon>
        <taxon>Chordata</taxon>
        <taxon>Craniata</taxon>
        <taxon>Vertebrata</taxon>
        <taxon>Euteleostomi</taxon>
        <taxon>Mammalia</taxon>
        <taxon>Metatheria</taxon>
        <taxon>Didelphimorphia</taxon>
        <taxon>Didelphidae</taxon>
        <taxon>Monodelphis</taxon>
    </lineage>
</organism>
<dbReference type="Gene3D" id="3.30.70.270">
    <property type="match status" value="2"/>
</dbReference>
<dbReference type="Gene3D" id="1.10.375.10">
    <property type="entry name" value="Human Immunodeficiency Virus Type 1 Capsid Protein"/>
    <property type="match status" value="1"/>
</dbReference>
<dbReference type="PANTHER" id="PTHR33166">
    <property type="entry name" value="GAG_P30 DOMAIN-CONTAINING PROTEIN"/>
    <property type="match status" value="1"/>
</dbReference>
<dbReference type="SUPFAM" id="SSF56672">
    <property type="entry name" value="DNA/RNA polymerases"/>
    <property type="match status" value="1"/>
</dbReference>
<evidence type="ECO:0000256" key="2">
    <source>
        <dbReference type="SAM" id="MobiDB-lite"/>
    </source>
</evidence>
<proteinExistence type="inferred from homology"/>
<comment type="similarity">
    <text evidence="1">Belongs to the beta type-B retroviral polymerase family. HERV class-II K(HML-2) pol subfamily.</text>
</comment>
<feature type="compositionally biased region" description="Polar residues" evidence="2">
    <location>
        <begin position="13"/>
        <end position="23"/>
    </location>
</feature>
<keyword evidence="5" id="KW-1185">Reference proteome</keyword>
<dbReference type="Pfam" id="PF00078">
    <property type="entry name" value="RVT_1"/>
    <property type="match status" value="1"/>
</dbReference>
<reference evidence="4" key="2">
    <citation type="submission" date="2025-08" db="UniProtKB">
        <authorList>
            <consortium name="Ensembl"/>
        </authorList>
    </citation>
    <scope>IDENTIFICATION</scope>
</reference>
<name>A0A5F8HEG2_MONDO</name>
<dbReference type="PROSITE" id="PS50878">
    <property type="entry name" value="RT_POL"/>
    <property type="match status" value="1"/>
</dbReference>
<dbReference type="GeneTree" id="ENSGT00940000163417"/>